<keyword evidence="4" id="KW-1185">Reference proteome</keyword>
<organism evidence="3 4">
    <name type="scientific">Clytia hemisphaerica</name>
    <dbReference type="NCBI Taxonomy" id="252671"/>
    <lineage>
        <taxon>Eukaryota</taxon>
        <taxon>Metazoa</taxon>
        <taxon>Cnidaria</taxon>
        <taxon>Hydrozoa</taxon>
        <taxon>Hydroidolina</taxon>
        <taxon>Leptothecata</taxon>
        <taxon>Obeliida</taxon>
        <taxon>Clytiidae</taxon>
        <taxon>Clytia</taxon>
    </lineage>
</organism>
<reference evidence="3" key="1">
    <citation type="submission" date="2021-01" db="UniProtKB">
        <authorList>
            <consortium name="EnsemblMetazoa"/>
        </authorList>
    </citation>
    <scope>IDENTIFICATION</scope>
</reference>
<dbReference type="InterPro" id="IPR000210">
    <property type="entry name" value="BTB/POZ_dom"/>
</dbReference>
<evidence type="ECO:0000256" key="1">
    <source>
        <dbReference type="SAM" id="MobiDB-lite"/>
    </source>
</evidence>
<dbReference type="AlphaFoldDB" id="A0A7M5V083"/>
<proteinExistence type="predicted"/>
<dbReference type="CDD" id="cd18186">
    <property type="entry name" value="BTB_POZ_ZBTB_KLHL-like"/>
    <property type="match status" value="1"/>
</dbReference>
<feature type="compositionally biased region" description="Basic residues" evidence="1">
    <location>
        <begin position="1"/>
        <end position="10"/>
    </location>
</feature>
<accession>A0A7M5V083</accession>
<dbReference type="EnsemblMetazoa" id="CLYHEMT008993.1">
    <property type="protein sequence ID" value="CLYHEMP008993.1"/>
    <property type="gene ID" value="CLYHEMG008993"/>
</dbReference>
<feature type="region of interest" description="Disordered" evidence="1">
    <location>
        <begin position="1"/>
        <end position="39"/>
    </location>
</feature>
<feature type="domain" description="BTB" evidence="2">
    <location>
        <begin position="46"/>
        <end position="113"/>
    </location>
</feature>
<dbReference type="RefSeq" id="XP_066933520.1">
    <property type="nucleotide sequence ID" value="XM_067077419.1"/>
</dbReference>
<dbReference type="PROSITE" id="PS50097">
    <property type="entry name" value="BTB"/>
    <property type="match status" value="1"/>
</dbReference>
<sequence>MMSLRSKKRTSQQSGLDNEQQPADKTSKQNNNDEDENMFVTPWKGSDGVLVVEDKEIHIHTTVLSLASPVFEKMFNGDFEEAQTKRVVLKDKEYDLIEHMLRIIYPVQCRVEPKINLLCESCVEADYKLKLQRKILPEGVNRLNICNTDTCEKCGQRFFKDDSDRTNILNHFQKLYKLSEEYFIEDIQQKIKSQVYLQSQHIQSIDHAFDLLEAAENTNPNTEGVKNNCMEFLEKNLQSWEELSNACGCRPNLSFVLQMELKGLLLGNLLKRMKPKVFSEEQDIKAEAFNIAAYMRHFGTNTEVLDSFPDQ</sequence>
<dbReference type="GeneID" id="136821189"/>
<evidence type="ECO:0000259" key="2">
    <source>
        <dbReference type="PROSITE" id="PS50097"/>
    </source>
</evidence>
<dbReference type="SUPFAM" id="SSF54695">
    <property type="entry name" value="POZ domain"/>
    <property type="match status" value="1"/>
</dbReference>
<feature type="compositionally biased region" description="Polar residues" evidence="1">
    <location>
        <begin position="11"/>
        <end position="30"/>
    </location>
</feature>
<dbReference type="InterPro" id="IPR011333">
    <property type="entry name" value="SKP1/BTB/POZ_sf"/>
</dbReference>
<dbReference type="Pfam" id="PF00651">
    <property type="entry name" value="BTB"/>
    <property type="match status" value="1"/>
</dbReference>
<dbReference type="PANTHER" id="PTHR24413">
    <property type="entry name" value="SPECKLE-TYPE POZ PROTEIN"/>
    <property type="match status" value="1"/>
</dbReference>
<protein>
    <recommendedName>
        <fullName evidence="2">BTB domain-containing protein</fullName>
    </recommendedName>
</protein>
<dbReference type="SMART" id="SM00225">
    <property type="entry name" value="BTB"/>
    <property type="match status" value="1"/>
</dbReference>
<evidence type="ECO:0000313" key="4">
    <source>
        <dbReference type="Proteomes" id="UP000594262"/>
    </source>
</evidence>
<name>A0A7M5V083_9CNID</name>
<evidence type="ECO:0000313" key="3">
    <source>
        <dbReference type="EnsemblMetazoa" id="CLYHEMP008993.1"/>
    </source>
</evidence>
<dbReference type="OrthoDB" id="437903at2759"/>
<dbReference type="Proteomes" id="UP000594262">
    <property type="component" value="Unplaced"/>
</dbReference>
<dbReference type="Gene3D" id="3.30.710.10">
    <property type="entry name" value="Potassium Channel Kv1.1, Chain A"/>
    <property type="match status" value="1"/>
</dbReference>